<dbReference type="AlphaFoldDB" id="A0A089HK37"/>
<dbReference type="Proteomes" id="UP000029409">
    <property type="component" value="Chromosome"/>
</dbReference>
<accession>A0A089HK37</accession>
<protein>
    <recommendedName>
        <fullName evidence="3">Beta-lactamase-related domain-containing protein</fullName>
    </recommendedName>
</protein>
<evidence type="ECO:0000313" key="4">
    <source>
        <dbReference type="EMBL" id="AIQ10758.1"/>
    </source>
</evidence>
<dbReference type="InterPro" id="IPR001466">
    <property type="entry name" value="Beta-lactam-related"/>
</dbReference>
<dbReference type="PANTHER" id="PTHR46825">
    <property type="entry name" value="D-ALANYL-D-ALANINE-CARBOXYPEPTIDASE/ENDOPEPTIDASE AMPH"/>
    <property type="match status" value="1"/>
</dbReference>
<evidence type="ECO:0000256" key="1">
    <source>
        <dbReference type="ARBA" id="ARBA00004370"/>
    </source>
</evidence>
<dbReference type="InterPro" id="IPR050491">
    <property type="entry name" value="AmpC-like"/>
</dbReference>
<dbReference type="STRING" id="44251.PDUR_00975"/>
<dbReference type="GO" id="GO:0016020">
    <property type="term" value="C:membrane"/>
    <property type="evidence" value="ECO:0007669"/>
    <property type="project" value="UniProtKB-SubCell"/>
</dbReference>
<dbReference type="Pfam" id="PF00144">
    <property type="entry name" value="Beta-lactamase"/>
    <property type="match status" value="1"/>
</dbReference>
<name>A0A089HK37_PAEDU</name>
<dbReference type="KEGG" id="pdu:PDUR_00975"/>
<evidence type="ECO:0000259" key="3">
    <source>
        <dbReference type="Pfam" id="PF00144"/>
    </source>
</evidence>
<organism evidence="4 5">
    <name type="scientific">Paenibacillus durus</name>
    <name type="common">Paenibacillus azotofixans</name>
    <dbReference type="NCBI Taxonomy" id="44251"/>
    <lineage>
        <taxon>Bacteria</taxon>
        <taxon>Bacillati</taxon>
        <taxon>Bacillota</taxon>
        <taxon>Bacilli</taxon>
        <taxon>Bacillales</taxon>
        <taxon>Paenibacillaceae</taxon>
        <taxon>Paenibacillus</taxon>
    </lineage>
</organism>
<dbReference type="PANTHER" id="PTHR46825:SF11">
    <property type="entry name" value="PENICILLIN-BINDING PROTEIN 4"/>
    <property type="match status" value="1"/>
</dbReference>
<reference evidence="4 5" key="1">
    <citation type="submission" date="2014-08" db="EMBL/GenBank/DDBJ databases">
        <title>Comparative genomics of the Paenibacillus odorifer group.</title>
        <authorList>
            <person name="den Bakker H.C."/>
            <person name="Tsai Y.-C."/>
            <person name="Martin N."/>
            <person name="Korlach J."/>
            <person name="Wiedmann M."/>
        </authorList>
    </citation>
    <scope>NUCLEOTIDE SEQUENCE [LARGE SCALE GENOMIC DNA]</scope>
    <source>
        <strain evidence="4 5">DSM 1735</strain>
    </source>
</reference>
<evidence type="ECO:0000313" key="5">
    <source>
        <dbReference type="Proteomes" id="UP000029409"/>
    </source>
</evidence>
<sequence>MENIQRKLEKYMDAWLDSNRFSGTVLITQGDRHILRKGYGYANHEYQIPNTASTIYNIGSITKQFTAAAILQQVEQGNLGLDDRVGTFIKEYQHAGDITIHHLMSSASGIPDYTELSEYNTRDRLSVDRIIEWLNSKPLHFTPGQSVQKSNSNFLLLARIVEIVSGMEIEAYYKKYIFKLAQLEYTGVCRNEDVISNKAYGYSYSGEGVVQAEYYEMTGAYGSGFLYSNADDLLRWVIALTDGTIISKESYQKMITPYGFLWYIGASVGYGCSVKGDPAEEVSVDGNIYGYTCCTQRYMNGEFTVIVLSNNDAVPTGRIVQGIKSILFLQEPQVIIKPDIQEVRDYTKYKHFTGEYYFPPTGWFFTISFENGSLNVDRLFIQESKRKKFPIKLVSEDANLCVFTCEVCDSMFSFHTDSEGLVNKVLYVWDTLELPYERKAGAWPDEVG</sequence>
<dbReference type="EMBL" id="CP009288">
    <property type="protein sequence ID" value="AIQ10758.1"/>
    <property type="molecule type" value="Genomic_DNA"/>
</dbReference>
<keyword evidence="2" id="KW-0472">Membrane</keyword>
<dbReference type="InterPro" id="IPR012338">
    <property type="entry name" value="Beta-lactam/transpept-like"/>
</dbReference>
<comment type="subcellular location">
    <subcellularLocation>
        <location evidence="1">Membrane</location>
    </subcellularLocation>
</comment>
<proteinExistence type="predicted"/>
<dbReference type="eggNOG" id="COG1680">
    <property type="taxonomic scope" value="Bacteria"/>
</dbReference>
<dbReference type="SUPFAM" id="SSF56601">
    <property type="entry name" value="beta-lactamase/transpeptidase-like"/>
    <property type="match status" value="1"/>
</dbReference>
<feature type="domain" description="Beta-lactamase-related" evidence="3">
    <location>
        <begin position="6"/>
        <end position="312"/>
    </location>
</feature>
<keyword evidence="5" id="KW-1185">Reference proteome</keyword>
<gene>
    <name evidence="4" type="ORF">PDUR_00975</name>
</gene>
<evidence type="ECO:0000256" key="2">
    <source>
        <dbReference type="ARBA" id="ARBA00023136"/>
    </source>
</evidence>
<dbReference type="Gene3D" id="3.40.710.10">
    <property type="entry name" value="DD-peptidase/beta-lactamase superfamily"/>
    <property type="match status" value="1"/>
</dbReference>